<protein>
    <submittedName>
        <fullName evidence="2">Uncharacterized protein</fullName>
    </submittedName>
</protein>
<evidence type="ECO:0000313" key="3">
    <source>
        <dbReference type="Proteomes" id="UP000306229"/>
    </source>
</evidence>
<dbReference type="RefSeq" id="WP_138951239.1">
    <property type="nucleotide sequence ID" value="NZ_CP040749.1"/>
</dbReference>
<gene>
    <name evidence="2" type="ORF">FF125_18405</name>
</gene>
<dbReference type="SUPFAM" id="SSF53649">
    <property type="entry name" value="Alkaline phosphatase-like"/>
    <property type="match status" value="1"/>
</dbReference>
<sequence length="81" mass="9367">MDCKNQIKKIGFLLFFCTIAWSSQAQKSNKTQKPNVYEEGGIHVPLIFSGGFVQQKGTKYSGLSYIHDIYPTLCDFWDYYE</sequence>
<dbReference type="InterPro" id="IPR017850">
    <property type="entry name" value="Alkaline_phosphatase_core_sf"/>
</dbReference>
<dbReference type="Proteomes" id="UP000306229">
    <property type="component" value="Chromosome"/>
</dbReference>
<dbReference type="KEGG" id="fbe:FF125_18405"/>
<feature type="chain" id="PRO_5023103613" evidence="1">
    <location>
        <begin position="28"/>
        <end position="81"/>
    </location>
</feature>
<proteinExistence type="predicted"/>
<keyword evidence="3" id="KW-1185">Reference proteome</keyword>
<accession>A0A5B7U029</accession>
<organism evidence="2 3">
    <name type="scientific">Aureibaculum algae</name>
    <dbReference type="NCBI Taxonomy" id="2584122"/>
    <lineage>
        <taxon>Bacteria</taxon>
        <taxon>Pseudomonadati</taxon>
        <taxon>Bacteroidota</taxon>
        <taxon>Flavobacteriia</taxon>
        <taxon>Flavobacteriales</taxon>
        <taxon>Flavobacteriaceae</taxon>
        <taxon>Aureibaculum</taxon>
    </lineage>
</organism>
<evidence type="ECO:0000313" key="2">
    <source>
        <dbReference type="EMBL" id="QCX40322.1"/>
    </source>
</evidence>
<feature type="signal peptide" evidence="1">
    <location>
        <begin position="1"/>
        <end position="27"/>
    </location>
</feature>
<dbReference type="AlphaFoldDB" id="A0A5B7U029"/>
<keyword evidence="1" id="KW-0732">Signal</keyword>
<dbReference type="Gene3D" id="3.40.720.10">
    <property type="entry name" value="Alkaline Phosphatase, subunit A"/>
    <property type="match status" value="1"/>
</dbReference>
<evidence type="ECO:0000256" key="1">
    <source>
        <dbReference type="SAM" id="SignalP"/>
    </source>
</evidence>
<reference evidence="2 3" key="1">
    <citation type="submission" date="2019-05" db="EMBL/GenBank/DDBJ databases">
        <title>Algicella ahnfeltiae gen. nov., sp. nov., a novel marine bacterium of the family Flavobacteriaceae isolated from a red alga.</title>
        <authorList>
            <person name="Nedashkovskaya O.I."/>
            <person name="Kukhlevskiy A.D."/>
            <person name="Kim S.-G."/>
            <person name="Zhukova N.V."/>
            <person name="Mikhailov V.V."/>
        </authorList>
    </citation>
    <scope>NUCLEOTIDE SEQUENCE [LARGE SCALE GENOMIC DNA]</scope>
    <source>
        <strain evidence="2 3">10Alg115</strain>
    </source>
</reference>
<dbReference type="EMBL" id="CP040749">
    <property type="protein sequence ID" value="QCX40322.1"/>
    <property type="molecule type" value="Genomic_DNA"/>
</dbReference>
<name>A0A5B7U029_9FLAO</name>